<dbReference type="Proteomes" id="UP000479710">
    <property type="component" value="Unassembled WGS sequence"/>
</dbReference>
<dbReference type="AlphaFoldDB" id="A0A6G1E574"/>
<proteinExistence type="predicted"/>
<organism evidence="1 2">
    <name type="scientific">Oryza meyeriana var. granulata</name>
    <dbReference type="NCBI Taxonomy" id="110450"/>
    <lineage>
        <taxon>Eukaryota</taxon>
        <taxon>Viridiplantae</taxon>
        <taxon>Streptophyta</taxon>
        <taxon>Embryophyta</taxon>
        <taxon>Tracheophyta</taxon>
        <taxon>Spermatophyta</taxon>
        <taxon>Magnoliopsida</taxon>
        <taxon>Liliopsida</taxon>
        <taxon>Poales</taxon>
        <taxon>Poaceae</taxon>
        <taxon>BOP clade</taxon>
        <taxon>Oryzoideae</taxon>
        <taxon>Oryzeae</taxon>
        <taxon>Oryzinae</taxon>
        <taxon>Oryza</taxon>
        <taxon>Oryza meyeriana</taxon>
    </lineage>
</organism>
<evidence type="ECO:0000313" key="1">
    <source>
        <dbReference type="EMBL" id="KAF0919811.1"/>
    </source>
</evidence>
<keyword evidence="2" id="KW-1185">Reference proteome</keyword>
<accession>A0A6G1E574</accession>
<sequence>MAVAWRRHRAAGLAVQAGLGSVGARTSVVVRCSDDGRMAVTVPRSGHVPGRTAKAGMVAVVFWRHRGGAAATMVGVAICDRNVQTIDGSGMA</sequence>
<protein>
    <submittedName>
        <fullName evidence="1">Uncharacterized protein</fullName>
    </submittedName>
</protein>
<dbReference type="EMBL" id="SPHZ02000005">
    <property type="protein sequence ID" value="KAF0919811.1"/>
    <property type="molecule type" value="Genomic_DNA"/>
</dbReference>
<evidence type="ECO:0000313" key="2">
    <source>
        <dbReference type="Proteomes" id="UP000479710"/>
    </source>
</evidence>
<name>A0A6G1E574_9ORYZ</name>
<reference evidence="1 2" key="1">
    <citation type="submission" date="2019-11" db="EMBL/GenBank/DDBJ databases">
        <title>Whole genome sequence of Oryza granulata.</title>
        <authorList>
            <person name="Li W."/>
        </authorList>
    </citation>
    <scope>NUCLEOTIDE SEQUENCE [LARGE SCALE GENOMIC DNA]</scope>
    <source>
        <strain evidence="2">cv. Menghai</strain>
        <tissue evidence="1">Leaf</tissue>
    </source>
</reference>
<comment type="caution">
    <text evidence="1">The sequence shown here is derived from an EMBL/GenBank/DDBJ whole genome shotgun (WGS) entry which is preliminary data.</text>
</comment>
<gene>
    <name evidence="1" type="ORF">E2562_031671</name>
</gene>